<reference evidence="2 3" key="1">
    <citation type="submission" date="2018-06" db="EMBL/GenBank/DDBJ databases">
        <title>Freshwater and sediment microbial communities from various areas in North America, analyzing microbe dynamics in response to fracking.</title>
        <authorList>
            <person name="Lamendella R."/>
        </authorList>
    </citation>
    <scope>NUCLEOTIDE SEQUENCE [LARGE SCALE GENOMIC DNA]</scope>
    <source>
        <strain evidence="2 3">99A</strain>
    </source>
</reference>
<dbReference type="RefSeq" id="WP_112404499.1">
    <property type="nucleotide sequence ID" value="NZ_QLTR01000029.1"/>
</dbReference>
<comment type="caution">
    <text evidence="2">The sequence shown here is derived from an EMBL/GenBank/DDBJ whole genome shotgun (WGS) entry which is preliminary data.</text>
</comment>
<accession>A0A329E4U2</accession>
<dbReference type="EMBL" id="QLTR01000029">
    <property type="protein sequence ID" value="RAS59103.1"/>
    <property type="molecule type" value="Genomic_DNA"/>
</dbReference>
<evidence type="ECO:0000313" key="3">
    <source>
        <dbReference type="Proteomes" id="UP000248729"/>
    </source>
</evidence>
<evidence type="ECO:0000313" key="2">
    <source>
        <dbReference type="EMBL" id="RAS59103.1"/>
    </source>
</evidence>
<organism evidence="2 3">
    <name type="scientific">Vibrio diazotrophicus</name>
    <dbReference type="NCBI Taxonomy" id="685"/>
    <lineage>
        <taxon>Bacteria</taxon>
        <taxon>Pseudomonadati</taxon>
        <taxon>Pseudomonadota</taxon>
        <taxon>Gammaproteobacteria</taxon>
        <taxon>Vibrionales</taxon>
        <taxon>Vibrionaceae</taxon>
        <taxon>Vibrio</taxon>
    </lineage>
</organism>
<name>A0A329E4U2_VIBDI</name>
<protein>
    <submittedName>
        <fullName evidence="2">Uncharacterized protein DUF2384</fullName>
    </submittedName>
</protein>
<gene>
    <name evidence="2" type="ORF">DET48_12915</name>
</gene>
<evidence type="ECO:0000259" key="1">
    <source>
        <dbReference type="Pfam" id="PF09722"/>
    </source>
</evidence>
<proteinExistence type="predicted"/>
<feature type="domain" description="Antitoxin Xre/MbcA/ParS-like toxin-binding" evidence="1">
    <location>
        <begin position="75"/>
        <end position="123"/>
    </location>
</feature>
<dbReference type="InterPro" id="IPR024467">
    <property type="entry name" value="Xre/MbcA/ParS-like_toxin-bd"/>
</dbReference>
<dbReference type="Pfam" id="PF09722">
    <property type="entry name" value="Xre_MbcA_ParS_C"/>
    <property type="match status" value="1"/>
</dbReference>
<dbReference type="Proteomes" id="UP000248729">
    <property type="component" value="Unassembled WGS sequence"/>
</dbReference>
<dbReference type="AlphaFoldDB" id="A0A329E4U2"/>
<sequence>MKVRININEDGDTFFLVPEKLKMELLLEAGDIIEWVDNKNGSWTLKKMGNSDNNTAQIYSVESIFIKYPALKAELMEVFGSADLGIEWLTSRVPVLSGLTPIEVIQKGSLKLVLDTLNKIKYGEYS</sequence>